<dbReference type="PRINTS" id="PR00037">
    <property type="entry name" value="HTHLACR"/>
</dbReference>
<dbReference type="SUPFAM" id="SSF100950">
    <property type="entry name" value="NagB/RpiA/CoA transferase-like"/>
    <property type="match status" value="1"/>
</dbReference>
<dbReference type="PANTHER" id="PTHR30363">
    <property type="entry name" value="HTH-TYPE TRANSCRIPTIONAL REGULATOR SRLR-RELATED"/>
    <property type="match status" value="1"/>
</dbReference>
<dbReference type="OrthoDB" id="9797223at2"/>
<reference evidence="4 5" key="1">
    <citation type="submission" date="2017-10" db="EMBL/GenBank/DDBJ databases">
        <title>Bacillus sp. nov., a halophilic bacterium isolated from a Keqin Lake.</title>
        <authorList>
            <person name="Wang H."/>
        </authorList>
    </citation>
    <scope>NUCLEOTIDE SEQUENCE [LARGE SCALE GENOMIC DNA]</scope>
    <source>
        <strain evidence="4 5">KCTC 13187</strain>
    </source>
</reference>
<dbReference type="InterPro" id="IPR036388">
    <property type="entry name" value="WH-like_DNA-bd_sf"/>
</dbReference>
<dbReference type="Pfam" id="PF08220">
    <property type="entry name" value="HTH_DeoR"/>
    <property type="match status" value="1"/>
</dbReference>
<dbReference type="InterPro" id="IPR014036">
    <property type="entry name" value="DeoR-like_C"/>
</dbReference>
<comment type="caution">
    <text evidence="4">The sequence shown here is derived from an EMBL/GenBank/DDBJ whole genome shotgun (WGS) entry which is preliminary data.</text>
</comment>
<keyword evidence="2" id="KW-0804">Transcription</keyword>
<organism evidence="4 5">
    <name type="scientific">Salipaludibacillus neizhouensis</name>
    <dbReference type="NCBI Taxonomy" id="885475"/>
    <lineage>
        <taxon>Bacteria</taxon>
        <taxon>Bacillati</taxon>
        <taxon>Bacillota</taxon>
        <taxon>Bacilli</taxon>
        <taxon>Bacillales</taxon>
        <taxon>Bacillaceae</taxon>
    </lineage>
</organism>
<dbReference type="Gene3D" id="3.40.50.1360">
    <property type="match status" value="1"/>
</dbReference>
<keyword evidence="1" id="KW-0805">Transcription regulation</keyword>
<dbReference type="Pfam" id="PF00455">
    <property type="entry name" value="DeoRC"/>
    <property type="match status" value="1"/>
</dbReference>
<sequence>MSLNNGKESKADKRHKKILRFFDHKDKLKVTELSSSLEVTEETIRRDLEILEEQNFLIRIRGGAIEKKSEGFETPALERERKYLPEKNAIAKKACSFIEEGEIIAIDASSTCLQIAKNIENKPLTVITNSIQVSIELAKKKKITVILTGGYLRHESMSLVGVSSDKVINDYHIDKFFISSAAIHSEWGISDSHEMQAKTKKRIADLSESIIVLADHSKFDQKSLVRWLPIENVRMVITDDALSKEQLDRYQEKVTEVIVVNPEI</sequence>
<dbReference type="RefSeq" id="WP_110934713.1">
    <property type="nucleotide sequence ID" value="NZ_KZ614146.1"/>
</dbReference>
<dbReference type="InterPro" id="IPR037171">
    <property type="entry name" value="NagB/RpiA_transferase-like"/>
</dbReference>
<dbReference type="InterPro" id="IPR001034">
    <property type="entry name" value="DeoR_HTH"/>
</dbReference>
<keyword evidence="5" id="KW-1185">Reference proteome</keyword>
<gene>
    <name evidence="4" type="ORF">CR203_13640</name>
</gene>
<accession>A0A3A9K632</accession>
<protein>
    <recommendedName>
        <fullName evidence="3">HTH deoR-type domain-containing protein</fullName>
    </recommendedName>
</protein>
<dbReference type="SMART" id="SM00420">
    <property type="entry name" value="HTH_DEOR"/>
    <property type="match status" value="1"/>
</dbReference>
<evidence type="ECO:0000256" key="2">
    <source>
        <dbReference type="ARBA" id="ARBA00023163"/>
    </source>
</evidence>
<dbReference type="PROSITE" id="PS51000">
    <property type="entry name" value="HTH_DEOR_2"/>
    <property type="match status" value="1"/>
</dbReference>
<dbReference type="PANTHER" id="PTHR30363:SF44">
    <property type="entry name" value="AGA OPERON TRANSCRIPTIONAL REPRESSOR-RELATED"/>
    <property type="match status" value="1"/>
</dbReference>
<dbReference type="SUPFAM" id="SSF46785">
    <property type="entry name" value="Winged helix' DNA-binding domain"/>
    <property type="match status" value="1"/>
</dbReference>
<dbReference type="Proteomes" id="UP000281498">
    <property type="component" value="Unassembled WGS sequence"/>
</dbReference>
<feature type="domain" description="HTH deoR-type" evidence="3">
    <location>
        <begin position="11"/>
        <end position="66"/>
    </location>
</feature>
<evidence type="ECO:0000313" key="4">
    <source>
        <dbReference type="EMBL" id="RKL66868.1"/>
    </source>
</evidence>
<dbReference type="InterPro" id="IPR050313">
    <property type="entry name" value="Carb_Metab_HTH_regulators"/>
</dbReference>
<dbReference type="EMBL" id="PDOE01000005">
    <property type="protein sequence ID" value="RKL66868.1"/>
    <property type="molecule type" value="Genomic_DNA"/>
</dbReference>
<dbReference type="Gene3D" id="1.10.10.10">
    <property type="entry name" value="Winged helix-like DNA-binding domain superfamily/Winged helix DNA-binding domain"/>
    <property type="match status" value="1"/>
</dbReference>
<evidence type="ECO:0000259" key="3">
    <source>
        <dbReference type="PROSITE" id="PS51000"/>
    </source>
</evidence>
<dbReference type="AlphaFoldDB" id="A0A3A9K632"/>
<evidence type="ECO:0000313" key="5">
    <source>
        <dbReference type="Proteomes" id="UP000281498"/>
    </source>
</evidence>
<dbReference type="SMART" id="SM01134">
    <property type="entry name" value="DeoRC"/>
    <property type="match status" value="1"/>
</dbReference>
<dbReference type="InterPro" id="IPR036390">
    <property type="entry name" value="WH_DNA-bd_sf"/>
</dbReference>
<dbReference type="GO" id="GO:0003700">
    <property type="term" value="F:DNA-binding transcription factor activity"/>
    <property type="evidence" value="ECO:0007669"/>
    <property type="project" value="InterPro"/>
</dbReference>
<name>A0A3A9K632_9BACI</name>
<evidence type="ECO:0000256" key="1">
    <source>
        <dbReference type="ARBA" id="ARBA00023015"/>
    </source>
</evidence>
<proteinExistence type="predicted"/>